<feature type="domain" description="HTH lysR-type" evidence="6">
    <location>
        <begin position="1"/>
        <end position="58"/>
    </location>
</feature>
<dbReference type="SUPFAM" id="SSF53850">
    <property type="entry name" value="Periplasmic binding protein-like II"/>
    <property type="match status" value="1"/>
</dbReference>
<evidence type="ECO:0000256" key="2">
    <source>
        <dbReference type="ARBA" id="ARBA00009437"/>
    </source>
</evidence>
<dbReference type="EMBL" id="JAATTO010000031">
    <property type="protein sequence ID" value="MBC9980892.1"/>
    <property type="molecule type" value="Genomic_DNA"/>
</dbReference>
<evidence type="ECO:0000256" key="5">
    <source>
        <dbReference type="ARBA" id="ARBA00023163"/>
    </source>
</evidence>
<organism evidence="7 8">
    <name type="scientific">Bradyrhizobium campsiandrae</name>
    <dbReference type="NCBI Taxonomy" id="1729892"/>
    <lineage>
        <taxon>Bacteria</taxon>
        <taxon>Pseudomonadati</taxon>
        <taxon>Pseudomonadota</taxon>
        <taxon>Alphaproteobacteria</taxon>
        <taxon>Hyphomicrobiales</taxon>
        <taxon>Nitrobacteraceae</taxon>
        <taxon>Bradyrhizobium</taxon>
    </lineage>
</organism>
<evidence type="ECO:0000256" key="3">
    <source>
        <dbReference type="ARBA" id="ARBA00023015"/>
    </source>
</evidence>
<keyword evidence="3" id="KW-0805">Transcription regulation</keyword>
<evidence type="ECO:0000313" key="7">
    <source>
        <dbReference type="EMBL" id="MBC9980892.1"/>
    </source>
</evidence>
<evidence type="ECO:0000256" key="4">
    <source>
        <dbReference type="ARBA" id="ARBA00023125"/>
    </source>
</evidence>
<keyword evidence="4" id="KW-0238">DNA-binding</keyword>
<accession>A0ABR7UBV0</accession>
<reference evidence="7 8" key="1">
    <citation type="journal article" date="2020" name="Arch. Microbiol.">
        <title>Bradyrhizobium campsiandrae sp. nov., a nitrogen-fixing bacterial strain isolated from a native leguminous tree from the Amazon adapted to flooded conditions.</title>
        <authorList>
            <person name="Cabral Michel D."/>
            <person name="Martins da Costa E."/>
            <person name="Azarias Guimaraes A."/>
            <person name="Soares de Carvalho T."/>
            <person name="Santos de Castro Caputo P."/>
            <person name="Willems A."/>
            <person name="de Souza Moreira F.M."/>
        </authorList>
    </citation>
    <scope>NUCLEOTIDE SEQUENCE [LARGE SCALE GENOMIC DNA]</scope>
    <source>
        <strain evidence="8">INPA 384B</strain>
    </source>
</reference>
<dbReference type="CDD" id="cd05466">
    <property type="entry name" value="PBP2_LTTR_substrate"/>
    <property type="match status" value="1"/>
</dbReference>
<evidence type="ECO:0000313" key="8">
    <source>
        <dbReference type="Proteomes" id="UP000639516"/>
    </source>
</evidence>
<dbReference type="PROSITE" id="PS50931">
    <property type="entry name" value="HTH_LYSR"/>
    <property type="match status" value="1"/>
</dbReference>
<dbReference type="InterPro" id="IPR000847">
    <property type="entry name" value="LysR_HTH_N"/>
</dbReference>
<dbReference type="Gene3D" id="1.10.10.10">
    <property type="entry name" value="Winged helix-like DNA-binding domain superfamily/Winged helix DNA-binding domain"/>
    <property type="match status" value="1"/>
</dbReference>
<evidence type="ECO:0000259" key="6">
    <source>
        <dbReference type="PROSITE" id="PS50931"/>
    </source>
</evidence>
<dbReference type="InterPro" id="IPR036390">
    <property type="entry name" value="WH_DNA-bd_sf"/>
</dbReference>
<dbReference type="SUPFAM" id="SSF46785">
    <property type="entry name" value="Winged helix' DNA-binding domain"/>
    <property type="match status" value="1"/>
</dbReference>
<dbReference type="Gene3D" id="3.40.190.10">
    <property type="entry name" value="Periplasmic binding protein-like II"/>
    <property type="match status" value="2"/>
</dbReference>
<dbReference type="PRINTS" id="PR00039">
    <property type="entry name" value="HTHLYSR"/>
</dbReference>
<dbReference type="InterPro" id="IPR005119">
    <property type="entry name" value="LysR_subst-bd"/>
</dbReference>
<dbReference type="Pfam" id="PF03466">
    <property type="entry name" value="LysR_substrate"/>
    <property type="match status" value="1"/>
</dbReference>
<dbReference type="Proteomes" id="UP000639516">
    <property type="component" value="Unassembled WGS sequence"/>
</dbReference>
<keyword evidence="5" id="KW-0804">Transcription</keyword>
<comment type="caution">
    <text evidence="7">The sequence shown here is derived from an EMBL/GenBank/DDBJ whole genome shotgun (WGS) entry which is preliminary data.</text>
</comment>
<dbReference type="PANTHER" id="PTHR30346:SF28">
    <property type="entry name" value="HTH-TYPE TRANSCRIPTIONAL REGULATOR CYNR"/>
    <property type="match status" value="1"/>
</dbReference>
<name>A0ABR7UBV0_9BRAD</name>
<evidence type="ECO:0000256" key="1">
    <source>
        <dbReference type="ARBA" id="ARBA00003502"/>
    </source>
</evidence>
<sequence>MEMQQIRYFIALVEHSNFTRAADACNVTQPSLTRAIKQLEHEFGGQLFHRERPNVRPTDLAQIVMPHLKQVYEEAHNARRIAEAFATEKKFKLRLGVMCTIAPTLLIELLNSVKERDTRLEVEIRDSSARKLDEELLEGSLDIAIYCIPGETPNPRLHTMPLFREQMMIVLPPHHPLGGRTAIQLRDLHRQRYLNRSSCEFNGYADKFFEAQGVEIETVYRSDRDDWIQALVRSGLGFGFMPEYTVTDPAVVTRPTMAPEFWRDVNLVTVRGRRHTPAVGALVREAMRVTWHGKPAISVAERANRTKRRQDLPTVQG</sequence>
<keyword evidence="8" id="KW-1185">Reference proteome</keyword>
<dbReference type="InterPro" id="IPR036388">
    <property type="entry name" value="WH-like_DNA-bd_sf"/>
</dbReference>
<proteinExistence type="inferred from homology"/>
<comment type="function">
    <text evidence="1">NodD regulates the expression of the nodABCFE genes which encode other nodulation proteins. NodD is also a negative regulator of its own expression. Binds flavonoids as inducers.</text>
</comment>
<dbReference type="Pfam" id="PF00126">
    <property type="entry name" value="HTH_1"/>
    <property type="match status" value="1"/>
</dbReference>
<dbReference type="PANTHER" id="PTHR30346">
    <property type="entry name" value="TRANSCRIPTIONAL DUAL REGULATOR HCAR-RELATED"/>
    <property type="match status" value="1"/>
</dbReference>
<protein>
    <submittedName>
        <fullName evidence="7">LysR family transcriptional regulator</fullName>
    </submittedName>
</protein>
<comment type="similarity">
    <text evidence="2">Belongs to the LysR transcriptional regulatory family.</text>
</comment>
<dbReference type="RefSeq" id="WP_188100816.1">
    <property type="nucleotide sequence ID" value="NZ_JAANIH010000019.1"/>
</dbReference>
<gene>
    <name evidence="7" type="ORF">HA482_22070</name>
</gene>